<feature type="compositionally biased region" description="Basic and acidic residues" evidence="1">
    <location>
        <begin position="22"/>
        <end position="32"/>
    </location>
</feature>
<keyword evidence="3" id="KW-1185">Reference proteome</keyword>
<comment type="caution">
    <text evidence="2">The sequence shown here is derived from an EMBL/GenBank/DDBJ whole genome shotgun (WGS) entry which is preliminary data.</text>
</comment>
<reference evidence="2" key="1">
    <citation type="submission" date="2021-01" db="EMBL/GenBank/DDBJ databases">
        <authorList>
            <consortium name="Genoscope - CEA"/>
            <person name="William W."/>
        </authorList>
    </citation>
    <scope>NUCLEOTIDE SEQUENCE</scope>
</reference>
<dbReference type="AlphaFoldDB" id="A0A8S1XRD1"/>
<organism evidence="2 3">
    <name type="scientific">Paramecium octaurelia</name>
    <dbReference type="NCBI Taxonomy" id="43137"/>
    <lineage>
        <taxon>Eukaryota</taxon>
        <taxon>Sar</taxon>
        <taxon>Alveolata</taxon>
        <taxon>Ciliophora</taxon>
        <taxon>Intramacronucleata</taxon>
        <taxon>Oligohymenophorea</taxon>
        <taxon>Peniculida</taxon>
        <taxon>Parameciidae</taxon>
        <taxon>Paramecium</taxon>
    </lineage>
</organism>
<dbReference type="EMBL" id="CAJJDP010000130">
    <property type="protein sequence ID" value="CAD8203709.1"/>
    <property type="molecule type" value="Genomic_DNA"/>
</dbReference>
<accession>A0A8S1XRD1</accession>
<evidence type="ECO:0000313" key="2">
    <source>
        <dbReference type="EMBL" id="CAD8203709.1"/>
    </source>
</evidence>
<proteinExistence type="predicted"/>
<dbReference type="OrthoDB" id="39591at2759"/>
<dbReference type="Proteomes" id="UP000683925">
    <property type="component" value="Unassembled WGS sequence"/>
</dbReference>
<feature type="region of interest" description="Disordered" evidence="1">
    <location>
        <begin position="1"/>
        <end position="38"/>
    </location>
</feature>
<name>A0A8S1XRD1_PAROT</name>
<sequence>MKKIQKQTIKLRNQQQSLQNQYEDHISSREHQLSQNNLSNVDAIPQAQQDQQNIEQQIDQNRIRRCKSRSWHKRLDCRVNHSEMKEGRFSKQEVDCIMKVVNEYLLSTLSQSRLDSLRYGSLLQNKYPIEVLIQFIS</sequence>
<evidence type="ECO:0000256" key="1">
    <source>
        <dbReference type="SAM" id="MobiDB-lite"/>
    </source>
</evidence>
<protein>
    <submittedName>
        <fullName evidence="2">Uncharacterized protein</fullName>
    </submittedName>
</protein>
<gene>
    <name evidence="2" type="ORF">POCTA_138.1.T1300166</name>
</gene>
<evidence type="ECO:0000313" key="3">
    <source>
        <dbReference type="Proteomes" id="UP000683925"/>
    </source>
</evidence>
<feature type="compositionally biased region" description="Polar residues" evidence="1">
    <location>
        <begin position="1"/>
        <end position="21"/>
    </location>
</feature>